<dbReference type="InterPro" id="IPR015947">
    <property type="entry name" value="PUA-like_sf"/>
</dbReference>
<feature type="domain" description="ASCH" evidence="1">
    <location>
        <begin position="48"/>
        <end position="152"/>
    </location>
</feature>
<dbReference type="AlphaFoldDB" id="A0A6J4PDV0"/>
<dbReference type="Pfam" id="PF04266">
    <property type="entry name" value="ASCH"/>
    <property type="match status" value="1"/>
</dbReference>
<protein>
    <recommendedName>
        <fullName evidence="1">ASCH domain-containing protein</fullName>
    </recommendedName>
</protein>
<organism evidence="2">
    <name type="scientific">uncultured Phycisphaerae bacterium</name>
    <dbReference type="NCBI Taxonomy" id="904963"/>
    <lineage>
        <taxon>Bacteria</taxon>
        <taxon>Pseudomonadati</taxon>
        <taxon>Planctomycetota</taxon>
        <taxon>Phycisphaerae</taxon>
        <taxon>environmental samples</taxon>
    </lineage>
</organism>
<dbReference type="Gene3D" id="2.30.130.30">
    <property type="entry name" value="Hypothetical protein"/>
    <property type="match status" value="1"/>
</dbReference>
<reference evidence="2" key="1">
    <citation type="submission" date="2020-02" db="EMBL/GenBank/DDBJ databases">
        <authorList>
            <person name="Meier V. D."/>
        </authorList>
    </citation>
    <scope>NUCLEOTIDE SEQUENCE</scope>
    <source>
        <strain evidence="2">AVDCRST_MAG64</strain>
    </source>
</reference>
<dbReference type="SUPFAM" id="SSF88697">
    <property type="entry name" value="PUA domain-like"/>
    <property type="match status" value="1"/>
</dbReference>
<dbReference type="SMART" id="SM01022">
    <property type="entry name" value="ASCH"/>
    <property type="match status" value="1"/>
</dbReference>
<evidence type="ECO:0000313" key="2">
    <source>
        <dbReference type="EMBL" id="CAA9413084.1"/>
    </source>
</evidence>
<gene>
    <name evidence="2" type="ORF">AVDCRST_MAG64-2448</name>
</gene>
<sequence length="164" mass="17886">MRAECEVLSRRSTTCASSGVFCGRWAEDAQVVDLRLTRIGRGISMGQLFFKKPLQDAILSGRKVTTIRRWDRPRVKAGGRAWAPGVGWLAIDAVEPLVLADMTAADAAADGFDTLASLLDVLRELYPDADTRDGDGAGDGKRWFRVRFTLTSAVRAPAPTLYDA</sequence>
<dbReference type="EMBL" id="CADCUQ010000541">
    <property type="protein sequence ID" value="CAA9413084.1"/>
    <property type="molecule type" value="Genomic_DNA"/>
</dbReference>
<dbReference type="InterPro" id="IPR007374">
    <property type="entry name" value="ASCH_domain"/>
</dbReference>
<accession>A0A6J4PDV0</accession>
<proteinExistence type="predicted"/>
<evidence type="ECO:0000259" key="1">
    <source>
        <dbReference type="SMART" id="SM01022"/>
    </source>
</evidence>
<name>A0A6J4PDV0_9BACT</name>